<evidence type="ECO:0000256" key="1">
    <source>
        <dbReference type="ARBA" id="ARBA00001947"/>
    </source>
</evidence>
<dbReference type="Pfam" id="PF13432">
    <property type="entry name" value="TPR_16"/>
    <property type="match status" value="1"/>
</dbReference>
<evidence type="ECO:0000256" key="2">
    <source>
        <dbReference type="ARBA" id="ARBA00022670"/>
    </source>
</evidence>
<proteinExistence type="predicted"/>
<evidence type="ECO:0000256" key="4">
    <source>
        <dbReference type="ARBA" id="ARBA00022801"/>
    </source>
</evidence>
<gene>
    <name evidence="9" type="ORF">GA0071312_3681</name>
    <name evidence="8" type="ORF">HLUCCO17_00720</name>
</gene>
<evidence type="ECO:0000313" key="10">
    <source>
        <dbReference type="Proteomes" id="UP000050497"/>
    </source>
</evidence>
<dbReference type="Proteomes" id="UP000050497">
    <property type="component" value="Unassembled WGS sequence"/>
</dbReference>
<dbReference type="PANTHER" id="PTHR22726">
    <property type="entry name" value="METALLOENDOPEPTIDASE OMA1"/>
    <property type="match status" value="1"/>
</dbReference>
<dbReference type="GO" id="GO:0046872">
    <property type="term" value="F:metal ion binding"/>
    <property type="evidence" value="ECO:0007669"/>
    <property type="project" value="UniProtKB-KW"/>
</dbReference>
<reference evidence="8 10" key="1">
    <citation type="submission" date="2015-09" db="EMBL/GenBank/DDBJ databases">
        <title>Identification and resolution of microdiversity through metagenomic sequencing of parallel consortia.</title>
        <authorList>
            <person name="Nelson W.C."/>
            <person name="Romine M.F."/>
            <person name="Lindemann S.R."/>
        </authorList>
    </citation>
    <scope>NUCLEOTIDE SEQUENCE [LARGE SCALE GENOMIC DNA]</scope>
    <source>
        <strain evidence="8">HL-109</strain>
    </source>
</reference>
<evidence type="ECO:0000256" key="6">
    <source>
        <dbReference type="ARBA" id="ARBA00023049"/>
    </source>
</evidence>
<keyword evidence="6" id="KW-0482">Metalloprotease</keyword>
<dbReference type="STRING" id="1653334.GA0071312_3681"/>
<keyword evidence="11" id="KW-1185">Reference proteome</keyword>
<name>A0A0N8KEY7_9HYPH</name>
<evidence type="ECO:0000256" key="3">
    <source>
        <dbReference type="ARBA" id="ARBA00022723"/>
    </source>
</evidence>
<evidence type="ECO:0000259" key="7">
    <source>
        <dbReference type="Pfam" id="PF01435"/>
    </source>
</evidence>
<organism evidence="8 10">
    <name type="scientific">Saliniramus fredricksonii</name>
    <dbReference type="NCBI Taxonomy" id="1653334"/>
    <lineage>
        <taxon>Bacteria</taxon>
        <taxon>Pseudomonadati</taxon>
        <taxon>Pseudomonadota</taxon>
        <taxon>Alphaproteobacteria</taxon>
        <taxon>Hyphomicrobiales</taxon>
        <taxon>Salinarimonadaceae</taxon>
        <taxon>Saliniramus</taxon>
    </lineage>
</organism>
<keyword evidence="3" id="KW-0479">Metal-binding</keyword>
<dbReference type="CDD" id="cd07324">
    <property type="entry name" value="M48C_Oma1-like"/>
    <property type="match status" value="1"/>
</dbReference>
<keyword evidence="5" id="KW-0862">Zinc</keyword>
<dbReference type="SUPFAM" id="SSF48452">
    <property type="entry name" value="TPR-like"/>
    <property type="match status" value="1"/>
</dbReference>
<dbReference type="Gene3D" id="1.25.40.10">
    <property type="entry name" value="Tetratricopeptide repeat domain"/>
    <property type="match status" value="1"/>
</dbReference>
<evidence type="ECO:0000313" key="11">
    <source>
        <dbReference type="Proteomes" id="UP000182800"/>
    </source>
</evidence>
<dbReference type="InterPro" id="IPR001915">
    <property type="entry name" value="Peptidase_M48"/>
</dbReference>
<comment type="cofactor">
    <cofactor evidence="1">
        <name>Zn(2+)</name>
        <dbReference type="ChEBI" id="CHEBI:29105"/>
    </cofactor>
</comment>
<reference evidence="9 11" key="2">
    <citation type="submission" date="2016-08" db="EMBL/GenBank/DDBJ databases">
        <authorList>
            <person name="Varghese N."/>
            <person name="Submissions Spin"/>
        </authorList>
    </citation>
    <scope>NUCLEOTIDE SEQUENCE [LARGE SCALE GENOMIC DNA]</scope>
    <source>
        <strain evidence="9 11">HL-109</strain>
    </source>
</reference>
<dbReference type="EMBL" id="FMBM01000003">
    <property type="protein sequence ID" value="SCC82673.1"/>
    <property type="molecule type" value="Genomic_DNA"/>
</dbReference>
<dbReference type="GO" id="GO:0051603">
    <property type="term" value="P:proteolysis involved in protein catabolic process"/>
    <property type="evidence" value="ECO:0007669"/>
    <property type="project" value="TreeGrafter"/>
</dbReference>
<evidence type="ECO:0000313" key="8">
    <source>
        <dbReference type="EMBL" id="KPQ12650.1"/>
    </source>
</evidence>
<accession>A0A0N8KEY7</accession>
<dbReference type="InterPro" id="IPR051156">
    <property type="entry name" value="Mito/Outer_Membr_Metalloprot"/>
</dbReference>
<evidence type="ECO:0000256" key="5">
    <source>
        <dbReference type="ARBA" id="ARBA00022833"/>
    </source>
</evidence>
<sequence length="474" mass="51579">MTYPTLRRFPADKLAPVARATVFSMLVFSLALALASLLPLRAALAQGSFTIVRDAELEGLMRDYAAPILAAAGIPGRAGEIILVNDTSFNAFVADGQRIFINLGAILQTETPNELIGVIAHEAGHIHGGHLARLRQEIRNAQVLSIASMLLGGAAAVGSARGGVGEPGIGGAGIAMGGGEIARRSLLAYQRSEEMAADQAAMRFLRATGQSPMGMIRIFERFANESLFRSSLDPYQISHPLPRERIAQLERLAAESPHRNRTDPPALQRRHDLARAKISGFVERPETVLRRFPPSDNSLASRYARAIVAHRSGRMRDAIGLMDELVGAQPNNPHFHELRGQILLESARPQEAVSSLRRAVSLAPDAAPMRTLYGQALVAIGDGASLEEAINQLRRAIRIEPESPDAYRPLAMAYGRTGQVGRAELAIAQHYFHAGDIRNAQNQAHRAMNSLVEGTPEWLRAKDIFDYVPPRHMR</sequence>
<dbReference type="PANTHER" id="PTHR22726:SF1">
    <property type="entry name" value="METALLOENDOPEPTIDASE OMA1, MITOCHONDRIAL"/>
    <property type="match status" value="1"/>
</dbReference>
<evidence type="ECO:0000313" key="9">
    <source>
        <dbReference type="EMBL" id="SCC82673.1"/>
    </source>
</evidence>
<dbReference type="AlphaFoldDB" id="A0A0N8KEY7"/>
<keyword evidence="4" id="KW-0378">Hydrolase</keyword>
<dbReference type="GO" id="GO:0016020">
    <property type="term" value="C:membrane"/>
    <property type="evidence" value="ECO:0007669"/>
    <property type="project" value="TreeGrafter"/>
</dbReference>
<feature type="domain" description="Peptidase M48" evidence="7">
    <location>
        <begin position="56"/>
        <end position="251"/>
    </location>
</feature>
<protein>
    <submittedName>
        <fullName evidence="8">Putative Zn-dependent protease</fullName>
    </submittedName>
    <submittedName>
        <fullName evidence="9">Zn-dependent protease, contains TPR repeats</fullName>
    </submittedName>
</protein>
<dbReference type="EMBL" id="LJSX01000001">
    <property type="protein sequence ID" value="KPQ12650.1"/>
    <property type="molecule type" value="Genomic_DNA"/>
</dbReference>
<dbReference type="Proteomes" id="UP000182800">
    <property type="component" value="Unassembled WGS sequence"/>
</dbReference>
<dbReference type="RefSeq" id="WP_238947333.1">
    <property type="nucleotide sequence ID" value="NZ_FMBM01000003.1"/>
</dbReference>
<dbReference type="Pfam" id="PF13414">
    <property type="entry name" value="TPR_11"/>
    <property type="match status" value="1"/>
</dbReference>
<dbReference type="Pfam" id="PF01435">
    <property type="entry name" value="Peptidase_M48"/>
    <property type="match status" value="1"/>
</dbReference>
<dbReference type="InterPro" id="IPR011990">
    <property type="entry name" value="TPR-like_helical_dom_sf"/>
</dbReference>
<keyword evidence="2 8" id="KW-0645">Protease</keyword>
<comment type="caution">
    <text evidence="8">The sequence shown here is derived from an EMBL/GenBank/DDBJ whole genome shotgun (WGS) entry which is preliminary data.</text>
</comment>
<dbReference type="GO" id="GO:0004222">
    <property type="term" value="F:metalloendopeptidase activity"/>
    <property type="evidence" value="ECO:0007669"/>
    <property type="project" value="InterPro"/>
</dbReference>
<dbReference type="Gene3D" id="3.30.2010.10">
    <property type="entry name" value="Metalloproteases ('zincins'), catalytic domain"/>
    <property type="match status" value="1"/>
</dbReference>